<evidence type="ECO:0000259" key="10">
    <source>
        <dbReference type="PROSITE" id="PS50106"/>
    </source>
</evidence>
<keyword evidence="4" id="KW-0677">Repeat</keyword>
<dbReference type="GO" id="GO:0019901">
    <property type="term" value="F:protein kinase binding"/>
    <property type="evidence" value="ECO:0007669"/>
    <property type="project" value="TreeGrafter"/>
</dbReference>
<dbReference type="CDD" id="cd06723">
    <property type="entry name" value="PDZ1_Dlg1-2-4-like"/>
    <property type="match status" value="1"/>
</dbReference>
<evidence type="ECO:0000256" key="7">
    <source>
        <dbReference type="SAM" id="MobiDB-lite"/>
    </source>
</evidence>
<protein>
    <submittedName>
        <fullName evidence="11">Disks large homolog 4-like isoform X2</fullName>
    </submittedName>
</protein>
<feature type="region of interest" description="Disordered" evidence="7">
    <location>
        <begin position="559"/>
        <end position="580"/>
    </location>
</feature>
<sequence length="786" mass="87204">MGVDVMSPPLRNLKCFSPVMCQCKLICSNRTLSLMFGCKKYRYQDEETPPLEHSPAHLAHSKSAEMLHMSDKNLATMDTLHSYGPHTHISPIKGNSPPVVVNTDTLDGSPYVNGAEGEIEYEEITLERGNSGLGFSIAGGTDNPHVGDDPSIFITKIIPGGAAAQDGRLRVNDSILFVNDVDVREVTHSQAVEALKEAGAIVRLYVLRRKPVAEKVTEIKLIKGPKGLGFSIAGGVGNQHIPGDNSIYVTKIIEGGAAHKDGRLQIGDKILAVNNVCLEDVMHEDAVGTLKNTAEVVYLRVAKPTNLYLTSTYNPPDLTSTYSPHMDTDLGHPNFLASDYPQALTPTSPSRFSPVLHGLMGEDDLPRDPRRVVIHRGSTGLGFNIVGGEDGEGIFISFILAGGPADLSGELRKGDQILSVNGVDLRAATHEQAAAALKNAGQTVTIIAQYRPEEYSRFEAKIHDLREQLMNSSMGSGTTTLRSNTKRGFYIRALFDYDKTADCGFLSQAVGFRFGDVLHVLDCGDEEWWQACRVSPQGDEEEVGFIPSKRRVERKEWTRLKSKERDRSRDSTGSLGREEPVRSYETVAQVEVHYARPIIILGPVKDRVNDDLLSEFPDKFGSCVPHTTRPKREYEVDGRDYHFVSSREQMEKDIQNHRFIEAGQYNSHLYGTSVQSVREVAEQQGKHCILDVSANAVRRLQAAQLHPIAIFVRPKSLENVLEINTRLTEEQARKGMDRAIKLEQDFLECFSAIVEGDSFEEVYHKVKTVIEEQSGPYIWIPTRERL</sequence>
<dbReference type="FunFam" id="2.30.42.10:FF:000049">
    <property type="entry name" value="disks large homolog 1 isoform X1"/>
    <property type="match status" value="1"/>
</dbReference>
<dbReference type="InterPro" id="IPR001478">
    <property type="entry name" value="PDZ"/>
</dbReference>
<evidence type="ECO:0000256" key="2">
    <source>
        <dbReference type="ARBA" id="ARBA00007014"/>
    </source>
</evidence>
<evidence type="ECO:0000256" key="3">
    <source>
        <dbReference type="ARBA" id="ARBA00022443"/>
    </source>
</evidence>
<dbReference type="PANTHER" id="PTHR23119:SF33">
    <property type="entry name" value="DISKS LARGE HOMOLOG 4"/>
    <property type="match status" value="1"/>
</dbReference>
<dbReference type="InterPro" id="IPR050614">
    <property type="entry name" value="Synaptic_Scaffolding_LAP-MAGUK"/>
</dbReference>
<dbReference type="CDD" id="cd06724">
    <property type="entry name" value="PDZ2_Dlg1-2-4-like"/>
    <property type="match status" value="1"/>
</dbReference>
<evidence type="ECO:0000256" key="5">
    <source>
        <dbReference type="ARBA" id="ARBA00023136"/>
    </source>
</evidence>
<keyword evidence="3 6" id="KW-0728">SH3 domain</keyword>
<dbReference type="GO" id="GO:0098609">
    <property type="term" value="P:cell-cell adhesion"/>
    <property type="evidence" value="ECO:0007669"/>
    <property type="project" value="TreeGrafter"/>
</dbReference>
<keyword evidence="5" id="KW-0472">Membrane</keyword>
<accession>A0A9Q9Y3T4</accession>
<dbReference type="SMART" id="SM01277">
    <property type="entry name" value="MAGUK_N_PEST"/>
    <property type="match status" value="1"/>
</dbReference>
<feature type="domain" description="SH3" evidence="8">
    <location>
        <begin position="486"/>
        <end position="556"/>
    </location>
</feature>
<feature type="domain" description="PDZ" evidence="10">
    <location>
        <begin position="371"/>
        <end position="452"/>
    </location>
</feature>
<dbReference type="InterPro" id="IPR019583">
    <property type="entry name" value="DLG1-4_PDZ_assoc"/>
</dbReference>
<dbReference type="PIRSF" id="PIRSF001741">
    <property type="entry name" value="MAGUK_DLGH"/>
    <property type="match status" value="1"/>
</dbReference>
<dbReference type="InterPro" id="IPR008144">
    <property type="entry name" value="Guanylate_kin-like_dom"/>
</dbReference>
<evidence type="ECO:0000256" key="4">
    <source>
        <dbReference type="ARBA" id="ARBA00022737"/>
    </source>
</evidence>
<dbReference type="GO" id="GO:0098839">
    <property type="term" value="C:postsynaptic density membrane"/>
    <property type="evidence" value="ECO:0007669"/>
    <property type="project" value="TreeGrafter"/>
</dbReference>
<dbReference type="InterPro" id="IPR019590">
    <property type="entry name" value="DLG1_PEST_dom"/>
</dbReference>
<dbReference type="SMART" id="SM00072">
    <property type="entry name" value="GuKc"/>
    <property type="match status" value="1"/>
</dbReference>
<dbReference type="InterPro" id="IPR020590">
    <property type="entry name" value="Guanylate_kinase_CS"/>
</dbReference>
<evidence type="ECO:0000259" key="8">
    <source>
        <dbReference type="PROSITE" id="PS50002"/>
    </source>
</evidence>
<dbReference type="Proteomes" id="UP001155660">
    <property type="component" value="Chromosome A5"/>
</dbReference>
<dbReference type="SMART" id="SM00326">
    <property type="entry name" value="SH3"/>
    <property type="match status" value="1"/>
</dbReference>
<dbReference type="GO" id="GO:0007268">
    <property type="term" value="P:chemical synaptic transmission"/>
    <property type="evidence" value="ECO:0007669"/>
    <property type="project" value="TreeGrafter"/>
</dbReference>
<dbReference type="GO" id="GO:0045197">
    <property type="term" value="P:establishment or maintenance of epithelial cell apical/basal polarity"/>
    <property type="evidence" value="ECO:0007669"/>
    <property type="project" value="TreeGrafter"/>
</dbReference>
<comment type="subcellular location">
    <subcellularLocation>
        <location evidence="1">Membrane</location>
        <topology evidence="1">Peripheral membrane protein</topology>
    </subcellularLocation>
</comment>
<dbReference type="GO" id="GO:0097113">
    <property type="term" value="P:AMPA glutamate receptor clustering"/>
    <property type="evidence" value="ECO:0007669"/>
    <property type="project" value="TreeGrafter"/>
</dbReference>
<dbReference type="SMR" id="A0A9Q9Y3T4"/>
<dbReference type="InterPro" id="IPR008145">
    <property type="entry name" value="GK/Ca_channel_bsu"/>
</dbReference>
<evidence type="ECO:0000256" key="6">
    <source>
        <dbReference type="PROSITE-ProRule" id="PRU00192"/>
    </source>
</evidence>
<dbReference type="InterPro" id="IPR001452">
    <property type="entry name" value="SH3_domain"/>
</dbReference>
<dbReference type="GO" id="GO:0035255">
    <property type="term" value="F:ionotropic glutamate receptor binding"/>
    <property type="evidence" value="ECO:0007669"/>
    <property type="project" value="TreeGrafter"/>
</dbReference>
<dbReference type="CDD" id="cd00071">
    <property type="entry name" value="GMPK"/>
    <property type="match status" value="1"/>
</dbReference>
<dbReference type="PANTHER" id="PTHR23119">
    <property type="entry name" value="DISCS LARGE"/>
    <property type="match status" value="1"/>
</dbReference>
<gene>
    <name evidence="11" type="primary">LOC109049674</name>
</gene>
<dbReference type="AlphaFoldDB" id="A0A9Q9Y3T4"/>
<feature type="domain" description="Guanylate kinase-like" evidence="9">
    <location>
        <begin position="595"/>
        <end position="771"/>
    </location>
</feature>
<name>A0A9Q9Y3T4_CYPCA</name>
<dbReference type="InterPro" id="IPR016313">
    <property type="entry name" value="DLG1-like"/>
</dbReference>
<evidence type="ECO:0000313" key="11">
    <source>
        <dbReference type="RefSeq" id="XP_042613051.1"/>
    </source>
</evidence>
<dbReference type="PROSITE" id="PS00856">
    <property type="entry name" value="GUANYLATE_KINASE_1"/>
    <property type="match status" value="1"/>
</dbReference>
<reference evidence="11" key="1">
    <citation type="submission" date="2025-08" db="UniProtKB">
        <authorList>
            <consortium name="RefSeq"/>
        </authorList>
    </citation>
    <scope>IDENTIFICATION</scope>
    <source>
        <tissue evidence="11">Muscle</tissue>
    </source>
</reference>
<dbReference type="FunFam" id="2.30.42.10:FF:000002">
    <property type="entry name" value="Disks large homolog 4 isoform 2"/>
    <property type="match status" value="1"/>
</dbReference>
<dbReference type="FunFam" id="3.30.63.10:FF:000001">
    <property type="entry name" value="Disks large homolog 1 isoform 2"/>
    <property type="match status" value="1"/>
</dbReference>
<feature type="domain" description="PDZ" evidence="10">
    <location>
        <begin position="123"/>
        <end position="210"/>
    </location>
</feature>
<proteinExistence type="inferred from homology"/>
<dbReference type="PROSITE" id="PS50052">
    <property type="entry name" value="GUANYLATE_KINASE_2"/>
    <property type="match status" value="1"/>
</dbReference>
<dbReference type="GeneID" id="109049674"/>
<feature type="domain" description="PDZ" evidence="10">
    <location>
        <begin position="218"/>
        <end position="305"/>
    </location>
</feature>
<dbReference type="FunFam" id="2.30.30.40:FF:000047">
    <property type="entry name" value="Disks large homolog 2 isoform 3"/>
    <property type="match status" value="1"/>
</dbReference>
<dbReference type="PROSITE" id="PS50106">
    <property type="entry name" value="PDZ"/>
    <property type="match status" value="3"/>
</dbReference>
<dbReference type="PROSITE" id="PS50002">
    <property type="entry name" value="SH3"/>
    <property type="match status" value="1"/>
</dbReference>
<dbReference type="Pfam" id="PF00625">
    <property type="entry name" value="Guanylate_kin"/>
    <property type="match status" value="1"/>
</dbReference>
<comment type="similarity">
    <text evidence="2">Belongs to the MAGUK family.</text>
</comment>
<dbReference type="Pfam" id="PF10600">
    <property type="entry name" value="PDZ_assoc"/>
    <property type="match status" value="1"/>
</dbReference>
<evidence type="ECO:0000256" key="1">
    <source>
        <dbReference type="ARBA" id="ARBA00004170"/>
    </source>
</evidence>
<dbReference type="GO" id="GO:0043005">
    <property type="term" value="C:neuron projection"/>
    <property type="evidence" value="ECO:0007669"/>
    <property type="project" value="TreeGrafter"/>
</dbReference>
<organism evidence="11">
    <name type="scientific">Cyprinus carpio</name>
    <name type="common">Common carp</name>
    <dbReference type="NCBI Taxonomy" id="7962"/>
    <lineage>
        <taxon>Eukaryota</taxon>
        <taxon>Metazoa</taxon>
        <taxon>Chordata</taxon>
        <taxon>Craniata</taxon>
        <taxon>Vertebrata</taxon>
        <taxon>Euteleostomi</taxon>
        <taxon>Actinopterygii</taxon>
        <taxon>Neopterygii</taxon>
        <taxon>Teleostei</taxon>
        <taxon>Ostariophysi</taxon>
        <taxon>Cypriniformes</taxon>
        <taxon>Cyprinidae</taxon>
        <taxon>Cyprininae</taxon>
        <taxon>Cyprinus</taxon>
    </lineage>
</organism>
<dbReference type="FunFam" id="3.40.50.300:FF:001402">
    <property type="entry name" value="Discs, large homolog 3 (Drosophila)"/>
    <property type="match status" value="1"/>
</dbReference>
<dbReference type="FunFam" id="2.30.42.10:FF:000001">
    <property type="entry name" value="Disks large homolog 1 isoform 2"/>
    <property type="match status" value="1"/>
</dbReference>
<dbReference type="RefSeq" id="XP_042613051.1">
    <property type="nucleotide sequence ID" value="XM_042757117.1"/>
</dbReference>
<evidence type="ECO:0000259" key="9">
    <source>
        <dbReference type="PROSITE" id="PS50052"/>
    </source>
</evidence>
<dbReference type="GO" id="GO:0098970">
    <property type="term" value="P:postsynaptic neurotransmitter receptor diffusion trapping"/>
    <property type="evidence" value="ECO:0007669"/>
    <property type="project" value="TreeGrafter"/>
</dbReference>
<dbReference type="CDD" id="cd06795">
    <property type="entry name" value="PDZ3_Dlg1-2-4-like"/>
    <property type="match status" value="1"/>
</dbReference>
<dbReference type="GO" id="GO:0016323">
    <property type="term" value="C:basolateral plasma membrane"/>
    <property type="evidence" value="ECO:0007669"/>
    <property type="project" value="TreeGrafter"/>
</dbReference>
<dbReference type="Pfam" id="PF00595">
    <property type="entry name" value="PDZ"/>
    <property type="match status" value="3"/>
</dbReference>
<dbReference type="Pfam" id="PF10608">
    <property type="entry name" value="MAGUK_N_PEST"/>
    <property type="match status" value="1"/>
</dbReference>
<dbReference type="GO" id="GO:0031594">
    <property type="term" value="C:neuromuscular junction"/>
    <property type="evidence" value="ECO:0007669"/>
    <property type="project" value="TreeGrafter"/>
</dbReference>
<dbReference type="SMART" id="SM00228">
    <property type="entry name" value="PDZ"/>
    <property type="match status" value="3"/>
</dbReference>